<dbReference type="KEGG" id="mmyr:MXMO3_01747"/>
<dbReference type="InterPro" id="IPR013517">
    <property type="entry name" value="FG-GAP"/>
</dbReference>
<evidence type="ECO:0000256" key="2">
    <source>
        <dbReference type="SAM" id="SignalP"/>
    </source>
</evidence>
<dbReference type="InterPro" id="IPR028994">
    <property type="entry name" value="Integrin_alpha_N"/>
</dbReference>
<dbReference type="RefSeq" id="WP_117395610.1">
    <property type="nucleotide sequence ID" value="NZ_CP021330.1"/>
</dbReference>
<evidence type="ECO:0000313" key="5">
    <source>
        <dbReference type="Proteomes" id="UP000258927"/>
    </source>
</evidence>
<dbReference type="Proteomes" id="UP000258927">
    <property type="component" value="Chromosome"/>
</dbReference>
<dbReference type="PANTHER" id="PTHR40446">
    <property type="entry name" value="N-ACETYLGLUCOSAMINE-1-PHOSPHODIESTER ALPHA-N-ACETYLGLUCOSAMINIDASE"/>
    <property type="match status" value="1"/>
</dbReference>
<feature type="domain" description="Phosphodiester glycosidase" evidence="3">
    <location>
        <begin position="503"/>
        <end position="701"/>
    </location>
</feature>
<dbReference type="Gene3D" id="2.130.10.130">
    <property type="entry name" value="Integrin alpha, N-terminal"/>
    <property type="match status" value="2"/>
</dbReference>
<reference evidence="4 5" key="1">
    <citation type="submission" date="2017-05" db="EMBL/GenBank/DDBJ databases">
        <title>Genome Analysis of Maritalea myrionectae HL2708#5.</title>
        <authorList>
            <consortium name="Cotde Inc.-PKNU"/>
            <person name="Jang D."/>
            <person name="Oh H.-M."/>
        </authorList>
    </citation>
    <scope>NUCLEOTIDE SEQUENCE [LARGE SCALE GENOMIC DNA]</scope>
    <source>
        <strain evidence="4 5">HL2708#5</strain>
    </source>
</reference>
<evidence type="ECO:0000313" key="4">
    <source>
        <dbReference type="EMBL" id="AVX04273.1"/>
    </source>
</evidence>
<proteinExistence type="predicted"/>
<dbReference type="STRING" id="1122213.GCA_000423365_03468"/>
<dbReference type="InterPro" id="IPR018711">
    <property type="entry name" value="NAGPA"/>
</dbReference>
<dbReference type="Pfam" id="PF09992">
    <property type="entry name" value="NAGPA"/>
    <property type="match status" value="1"/>
</dbReference>
<name>A0A2R4ME77_9HYPH</name>
<keyword evidence="1 2" id="KW-0732">Signal</keyword>
<dbReference type="PANTHER" id="PTHR40446:SF2">
    <property type="entry name" value="N-ACETYLGLUCOSAMINE-1-PHOSPHODIESTER ALPHA-N-ACETYLGLUCOSAMINIDASE"/>
    <property type="match status" value="1"/>
</dbReference>
<dbReference type="EMBL" id="CP021330">
    <property type="protein sequence ID" value="AVX04273.1"/>
    <property type="molecule type" value="Genomic_DNA"/>
</dbReference>
<feature type="signal peptide" evidence="2">
    <location>
        <begin position="1"/>
        <end position="26"/>
    </location>
</feature>
<evidence type="ECO:0000256" key="1">
    <source>
        <dbReference type="ARBA" id="ARBA00022729"/>
    </source>
</evidence>
<organism evidence="4 5">
    <name type="scientific">Maritalea myrionectae</name>
    <dbReference type="NCBI Taxonomy" id="454601"/>
    <lineage>
        <taxon>Bacteria</taxon>
        <taxon>Pseudomonadati</taxon>
        <taxon>Pseudomonadota</taxon>
        <taxon>Alphaproteobacteria</taxon>
        <taxon>Hyphomicrobiales</taxon>
        <taxon>Devosiaceae</taxon>
        <taxon>Maritalea</taxon>
    </lineage>
</organism>
<keyword evidence="5" id="KW-1185">Reference proteome</keyword>
<evidence type="ECO:0000259" key="3">
    <source>
        <dbReference type="Pfam" id="PF09992"/>
    </source>
</evidence>
<sequence>MSLFNWKSVGVCALLSAMALGAPASAADPNGSRYDDWSQNEVWLAHYGRYTDSGWVSSKYPRMFGDINGDGMQDVVAFGQTGVYIGISNGTSFINDPNVWVSAFGYGDGWRVGTDPRFTADMNGDGKDDLVGFGNDGVYVAISTGTSFNAATRWSDQFASSVWPNSNWIRTLGDVNGDGHPDAVGFGTDGVYVGLADPTNSKFGDATRWIENYGTDQAWNTTEYTRLLADVNADGKDDIIGYGIQGTYVSLAQSNNTFNAASLVVANFGSDQMWSNAKHLRTAADVNGDGKADLVGFGDTATYVGYSNGTNTANSWTFATLTDQFSLGSGWTNDGTLRIMTDVNSDGKADIVGFNAPGMQVALAQGQDQDVTYSTAKQWVNDFGSNQAWVVGESPRFMVDVNGDGRPEPAGYGYYGVYVSAPASLYCCDKVNFLDTGSNPPNKQVDGAWIGRTYLPRAQLVLNAPNKPTTCENNPTYKNPVEPIVANSTGYGPWSNQYSARLFINANFFDINAGNPYTTPCTTALGWTIGNTETVSTYGTVHGGATQTMAFFTPAHAQSTGIYAEILGNNAVSSQRDNIQNAVSGFTLVSDGQFNDQSSGIAPTTNRARAGIGLTQDGKTLILAIVNNGNDGGTYPNGGTTLKGLADLLIANGAYSALTLDGSGSSQLVFSNGAVTYKSVGSDNAQGGTHQYRPVPIFLGVR</sequence>
<feature type="chain" id="PRO_5015336898" description="Phosphodiester glycosidase domain-containing protein" evidence="2">
    <location>
        <begin position="27"/>
        <end position="702"/>
    </location>
</feature>
<dbReference type="Pfam" id="PF13517">
    <property type="entry name" value="FG-GAP_3"/>
    <property type="match status" value="2"/>
</dbReference>
<gene>
    <name evidence="4" type="ORF">MXMO3_01747</name>
</gene>
<accession>A0A2R4ME77</accession>
<dbReference type="SUPFAM" id="SSF69318">
    <property type="entry name" value="Integrin alpha N-terminal domain"/>
    <property type="match status" value="1"/>
</dbReference>
<dbReference type="AlphaFoldDB" id="A0A2R4ME77"/>
<protein>
    <recommendedName>
        <fullName evidence="3">Phosphodiester glycosidase domain-containing protein</fullName>
    </recommendedName>
</protein>